<dbReference type="SUPFAM" id="SSF52540">
    <property type="entry name" value="P-loop containing nucleoside triphosphate hydrolases"/>
    <property type="match status" value="1"/>
</dbReference>
<dbReference type="InterPro" id="IPR027417">
    <property type="entry name" value="P-loop_NTPase"/>
</dbReference>
<dbReference type="PANTHER" id="PTHR26392">
    <property type="entry name" value="MITOGEN-ACTIVATED PROTEIN KINASE KINASE KINASE 7-RELATED"/>
    <property type="match status" value="1"/>
</dbReference>
<accession>A0A8B6FAH7</accession>
<sequence length="166" mass="18646">MMISQFLCFSQKDKISPEKAVENLRYIIELLEQLLTNKEFDKDFQDELSAACPSYMGVLQTYKRDLLRNDCGILIAGETSAGKTTLINQLVGKDMFFTNNLASTGTICRIHNSKSLSVQIHSIDHPTKEKAAADFDELASLIKQYSDIESNPPEVIDVYLPVPILK</sequence>
<feature type="domain" description="Dynamin N-terminal" evidence="1">
    <location>
        <begin position="73"/>
        <end position="150"/>
    </location>
</feature>
<evidence type="ECO:0000259" key="1">
    <source>
        <dbReference type="Pfam" id="PF00350"/>
    </source>
</evidence>
<comment type="caution">
    <text evidence="2">The sequence shown here is derived from an EMBL/GenBank/DDBJ whole genome shotgun (WGS) entry which is preliminary data.</text>
</comment>
<dbReference type="EMBL" id="UYJE01006433">
    <property type="protein sequence ID" value="VDI45930.1"/>
    <property type="molecule type" value="Genomic_DNA"/>
</dbReference>
<dbReference type="PANTHER" id="PTHR26392:SF92">
    <property type="entry name" value="PROTEIN KINASE DOMAIN-CONTAINING PROTEIN"/>
    <property type="match status" value="1"/>
</dbReference>
<gene>
    <name evidence="2" type="ORF">MGAL_10B077370</name>
</gene>
<proteinExistence type="predicted"/>
<keyword evidence="3" id="KW-1185">Reference proteome</keyword>
<dbReference type="InterPro" id="IPR045063">
    <property type="entry name" value="Dynamin_N"/>
</dbReference>
<organism evidence="2 3">
    <name type="scientific">Mytilus galloprovincialis</name>
    <name type="common">Mediterranean mussel</name>
    <dbReference type="NCBI Taxonomy" id="29158"/>
    <lineage>
        <taxon>Eukaryota</taxon>
        <taxon>Metazoa</taxon>
        <taxon>Spiralia</taxon>
        <taxon>Lophotrochozoa</taxon>
        <taxon>Mollusca</taxon>
        <taxon>Bivalvia</taxon>
        <taxon>Autobranchia</taxon>
        <taxon>Pteriomorphia</taxon>
        <taxon>Mytilida</taxon>
        <taxon>Mytiloidea</taxon>
        <taxon>Mytilidae</taxon>
        <taxon>Mytilinae</taxon>
        <taxon>Mytilus</taxon>
    </lineage>
</organism>
<dbReference type="OrthoDB" id="8927528at2759"/>
<evidence type="ECO:0000313" key="2">
    <source>
        <dbReference type="EMBL" id="VDI45930.1"/>
    </source>
</evidence>
<dbReference type="Gene3D" id="3.40.50.300">
    <property type="entry name" value="P-loop containing nucleotide triphosphate hydrolases"/>
    <property type="match status" value="1"/>
</dbReference>
<reference evidence="2" key="1">
    <citation type="submission" date="2018-11" db="EMBL/GenBank/DDBJ databases">
        <authorList>
            <person name="Alioto T."/>
            <person name="Alioto T."/>
        </authorList>
    </citation>
    <scope>NUCLEOTIDE SEQUENCE</scope>
</reference>
<feature type="non-terminal residue" evidence="2">
    <location>
        <position position="166"/>
    </location>
</feature>
<dbReference type="AlphaFoldDB" id="A0A8B6FAH7"/>
<dbReference type="Proteomes" id="UP000596742">
    <property type="component" value="Unassembled WGS sequence"/>
</dbReference>
<dbReference type="Pfam" id="PF00350">
    <property type="entry name" value="Dynamin_N"/>
    <property type="match status" value="1"/>
</dbReference>
<name>A0A8B6FAH7_MYTGA</name>
<evidence type="ECO:0000313" key="3">
    <source>
        <dbReference type="Proteomes" id="UP000596742"/>
    </source>
</evidence>
<protein>
    <recommendedName>
        <fullName evidence="1">Dynamin N-terminal domain-containing protein</fullName>
    </recommendedName>
</protein>